<dbReference type="SUPFAM" id="SSF47413">
    <property type="entry name" value="lambda repressor-like DNA-binding domains"/>
    <property type="match status" value="1"/>
</dbReference>
<evidence type="ECO:0000313" key="3">
    <source>
        <dbReference type="Proteomes" id="UP000032552"/>
    </source>
</evidence>
<feature type="domain" description="HTH cro/C1-type" evidence="1">
    <location>
        <begin position="8"/>
        <end position="62"/>
    </location>
</feature>
<dbReference type="AlphaFoldDB" id="A0A0C9NZN1"/>
<gene>
    <name evidence="2" type="ORF">LC0644_2124</name>
</gene>
<dbReference type="InterPro" id="IPR010982">
    <property type="entry name" value="Lambda_DNA-bd_dom_sf"/>
</dbReference>
<dbReference type="InterPro" id="IPR001387">
    <property type="entry name" value="Cro/C1-type_HTH"/>
</dbReference>
<reference evidence="3" key="1">
    <citation type="submission" date="2014-05" db="EMBL/GenBank/DDBJ databases">
        <title>Whole genome sequencing of Lactobacillus casei NRIC0644.</title>
        <authorList>
            <person name="Atarashi H."/>
            <person name="Yoshida Y."/>
            <person name="Fujimura S."/>
            <person name="Tanaka N."/>
            <person name="Shiwa Y."/>
            <person name="Yoshikawa H."/>
            <person name="Okada S."/>
            <person name="Nakagawa J."/>
        </authorList>
    </citation>
    <scope>NUCLEOTIDE SEQUENCE [LARGE SCALE GENOMIC DNA]</scope>
    <source>
        <strain evidence="3">NRIC0644</strain>
    </source>
</reference>
<dbReference type="PROSITE" id="PS50943">
    <property type="entry name" value="HTH_CROC1"/>
    <property type="match status" value="1"/>
</dbReference>
<dbReference type="GO" id="GO:0003677">
    <property type="term" value="F:DNA binding"/>
    <property type="evidence" value="ECO:0007669"/>
    <property type="project" value="InterPro"/>
</dbReference>
<accession>A0A0C9NZN1</accession>
<evidence type="ECO:0000313" key="2">
    <source>
        <dbReference type="EMBL" id="GAN37535.1"/>
    </source>
</evidence>
<organism evidence="2 3">
    <name type="scientific">Lacticaseibacillus paracasei NRIC 0644</name>
    <dbReference type="NCBI Taxonomy" id="1435038"/>
    <lineage>
        <taxon>Bacteria</taxon>
        <taxon>Bacillati</taxon>
        <taxon>Bacillota</taxon>
        <taxon>Bacilli</taxon>
        <taxon>Lactobacillales</taxon>
        <taxon>Lactobacillaceae</taxon>
        <taxon>Lacticaseibacillus</taxon>
    </lineage>
</organism>
<dbReference type="RefSeq" id="WP_045624624.1">
    <property type="nucleotide sequence ID" value="NZ_BAYM01000244.1"/>
</dbReference>
<dbReference type="Proteomes" id="UP000032552">
    <property type="component" value="Unassembled WGS sequence"/>
</dbReference>
<sequence>MSALYDRIYALAKSRGMSIPDVARKAGLSSAIIYRWRTDESNPTKPSLIAVATALGVSESELTGKKEIDPKDELANQVGALFRSVVDQQELDEDHTNDLKQEMEDLLKVRARRLKEKQNGKG</sequence>
<comment type="caution">
    <text evidence="2">The sequence shown here is derived from an EMBL/GenBank/DDBJ whole genome shotgun (WGS) entry which is preliminary data.</text>
</comment>
<name>A0A0C9NZN1_LACPA</name>
<dbReference type="CDD" id="cd00093">
    <property type="entry name" value="HTH_XRE"/>
    <property type="match status" value="1"/>
</dbReference>
<evidence type="ECO:0000259" key="1">
    <source>
        <dbReference type="PROSITE" id="PS50943"/>
    </source>
</evidence>
<dbReference type="SMART" id="SM00530">
    <property type="entry name" value="HTH_XRE"/>
    <property type="match status" value="1"/>
</dbReference>
<dbReference type="Gene3D" id="1.10.260.40">
    <property type="entry name" value="lambda repressor-like DNA-binding domains"/>
    <property type="match status" value="1"/>
</dbReference>
<dbReference type="Pfam" id="PF01381">
    <property type="entry name" value="HTH_3"/>
    <property type="match status" value="1"/>
</dbReference>
<protein>
    <recommendedName>
        <fullName evidence="1">HTH cro/C1-type domain-containing protein</fullName>
    </recommendedName>
</protein>
<proteinExistence type="predicted"/>
<dbReference type="EMBL" id="BAYM01000244">
    <property type="protein sequence ID" value="GAN37535.1"/>
    <property type="molecule type" value="Genomic_DNA"/>
</dbReference>